<reference evidence="2 3" key="1">
    <citation type="submission" date="2019-01" db="EMBL/GenBank/DDBJ databases">
        <title>Sinorhodobacter populi sp. nov. isolated from the symptomatic bark tissue of Populus euramericana canker.</title>
        <authorList>
            <person name="Xu G."/>
        </authorList>
    </citation>
    <scope>NUCLEOTIDE SEQUENCE [LARGE SCALE GENOMIC DNA]</scope>
    <source>
        <strain evidence="2 3">SK2B-1</strain>
    </source>
</reference>
<evidence type="ECO:0000313" key="2">
    <source>
        <dbReference type="EMBL" id="RWR24590.1"/>
    </source>
</evidence>
<dbReference type="AlphaFoldDB" id="A0A443JVN7"/>
<dbReference type="RefSeq" id="WP_128207330.1">
    <property type="nucleotide sequence ID" value="NZ_JBHRSO010000057.1"/>
</dbReference>
<dbReference type="Proteomes" id="UP000284476">
    <property type="component" value="Unassembled WGS sequence"/>
</dbReference>
<evidence type="ECO:0000313" key="3">
    <source>
        <dbReference type="Proteomes" id="UP000284476"/>
    </source>
</evidence>
<gene>
    <name evidence="2" type="ORF">D2T30_01425</name>
</gene>
<sequence>MPSEPITSLPPEPDDLASLVGSRLCHDLISPLGAIGNGVELLAMTMRTSSAELQLIAESVAAANARVKFFRFAFGRAGEQRVGRPEMAGLMSQYSEGNRIAVDWQVEEDHSRDHIRLVCLAVLCLEPAMPRGGKITVTCDSTAGLPVWTIRGTTLRTKPDPELWATLDGQPRALAPSEVQFGLLARDAPALGRRIRWSITEGEAVISL</sequence>
<dbReference type="EMBL" id="SAUZ01000001">
    <property type="protein sequence ID" value="RWR24590.1"/>
    <property type="molecule type" value="Genomic_DNA"/>
</dbReference>
<dbReference type="GO" id="GO:0016740">
    <property type="term" value="F:transferase activity"/>
    <property type="evidence" value="ECO:0007669"/>
    <property type="project" value="UniProtKB-KW"/>
</dbReference>
<dbReference type="InterPro" id="IPR036890">
    <property type="entry name" value="HATPase_C_sf"/>
</dbReference>
<feature type="domain" description="Histidine phosphotransferase ChpT C-terminal" evidence="1">
    <location>
        <begin position="86"/>
        <end position="201"/>
    </location>
</feature>
<dbReference type="Gene3D" id="1.10.287.130">
    <property type="match status" value="1"/>
</dbReference>
<evidence type="ECO:0000259" key="1">
    <source>
        <dbReference type="Pfam" id="PF10090"/>
    </source>
</evidence>
<proteinExistence type="predicted"/>
<organism evidence="2 3">
    <name type="scientific">Paenirhodobacter populi</name>
    <dbReference type="NCBI Taxonomy" id="2306993"/>
    <lineage>
        <taxon>Bacteria</taxon>
        <taxon>Pseudomonadati</taxon>
        <taxon>Pseudomonadota</taxon>
        <taxon>Alphaproteobacteria</taxon>
        <taxon>Rhodobacterales</taxon>
        <taxon>Rhodobacter group</taxon>
        <taxon>Paenirhodobacter</taxon>
    </lineage>
</organism>
<accession>A0A443JVN7</accession>
<keyword evidence="2" id="KW-0808">Transferase</keyword>
<dbReference type="Pfam" id="PF10090">
    <property type="entry name" value="HPTransfase"/>
    <property type="match status" value="1"/>
</dbReference>
<reference evidence="2 3" key="2">
    <citation type="submission" date="2019-01" db="EMBL/GenBank/DDBJ databases">
        <authorList>
            <person name="Li Y."/>
        </authorList>
    </citation>
    <scope>NUCLEOTIDE SEQUENCE [LARGE SCALE GENOMIC DNA]</scope>
    <source>
        <strain evidence="2 3">SK2B-1</strain>
    </source>
</reference>
<dbReference type="InterPro" id="IPR018762">
    <property type="entry name" value="ChpT_C"/>
</dbReference>
<comment type="caution">
    <text evidence="2">The sequence shown here is derived from an EMBL/GenBank/DDBJ whole genome shotgun (WGS) entry which is preliminary data.</text>
</comment>
<name>A0A443JVN7_9RHOB</name>
<dbReference type="Gene3D" id="3.30.565.10">
    <property type="entry name" value="Histidine kinase-like ATPase, C-terminal domain"/>
    <property type="match status" value="1"/>
</dbReference>
<protein>
    <submittedName>
        <fullName evidence="2">Histidine phosphotransferase</fullName>
    </submittedName>
</protein>